<evidence type="ECO:0000259" key="1">
    <source>
        <dbReference type="Pfam" id="PF14021"/>
    </source>
</evidence>
<protein>
    <submittedName>
        <fullName evidence="2">Membrane protein</fullName>
    </submittedName>
</protein>
<dbReference type="GO" id="GO:0050135">
    <property type="term" value="F:NADP+ nucleosidase activity"/>
    <property type="evidence" value="ECO:0007669"/>
    <property type="project" value="InterPro"/>
</dbReference>
<dbReference type="EMBL" id="UHEN01000001">
    <property type="protein sequence ID" value="SUN07529.1"/>
    <property type="molecule type" value="Genomic_DNA"/>
</dbReference>
<reference evidence="2 3" key="1">
    <citation type="submission" date="2018-06" db="EMBL/GenBank/DDBJ databases">
        <authorList>
            <consortium name="Pathogen Informatics"/>
            <person name="Doyle S."/>
        </authorList>
    </citation>
    <scope>NUCLEOTIDE SEQUENCE [LARGE SCALE GENOMIC DNA]</scope>
    <source>
        <strain evidence="2 3">NCTC12957</strain>
    </source>
</reference>
<evidence type="ECO:0000313" key="3">
    <source>
        <dbReference type="Proteomes" id="UP000255213"/>
    </source>
</evidence>
<organism evidence="2 3">
    <name type="scientific">Streptococcus acidominimus</name>
    <dbReference type="NCBI Taxonomy" id="1326"/>
    <lineage>
        <taxon>Bacteria</taxon>
        <taxon>Bacillati</taxon>
        <taxon>Bacillota</taxon>
        <taxon>Bacilli</taxon>
        <taxon>Lactobacillales</taxon>
        <taxon>Streptococcaceae</taxon>
        <taxon>Streptococcus</taxon>
    </lineage>
</organism>
<gene>
    <name evidence="2" type="ORF">NCTC12957_01237</name>
</gene>
<dbReference type="Proteomes" id="UP000255213">
    <property type="component" value="Unassembled WGS sequence"/>
</dbReference>
<dbReference type="Pfam" id="PF14021">
    <property type="entry name" value="TNT"/>
    <property type="match status" value="1"/>
</dbReference>
<sequence length="260" mass="29084">MGSILGGYAASSAASKFTLNDIAPSKAKVPEVDRPSYNREHILKNIEESKLARESSKFDDYLRREYTLNGKYFPERIELPNGQRAYLSADTFEGKAVPVRSRDFVNAEGRIKWPKTGDGFVLDGAGNPITEPADLKAGQLVDRYGSSGGRFTSPIIDGEVTPFNKRGLPYPESYQPYNRYEVVKDISLENLKSGYDLLSEQDKIVLSKLMKDRKFTLEDMANVQMGKIAKVFGQGDGIQIKFSTSVVWYEKMGLLKEVVN</sequence>
<feature type="domain" description="TNT" evidence="1">
    <location>
        <begin position="135"/>
        <end position="188"/>
    </location>
</feature>
<dbReference type="AlphaFoldDB" id="A0A380IFT0"/>
<evidence type="ECO:0000313" key="2">
    <source>
        <dbReference type="EMBL" id="SUN07529.1"/>
    </source>
</evidence>
<proteinExistence type="predicted"/>
<dbReference type="RefSeq" id="WP_342352165.1">
    <property type="nucleotide sequence ID" value="NZ_MSJL01000037.1"/>
</dbReference>
<name>A0A380IFT0_STRAI</name>
<dbReference type="InterPro" id="IPR025331">
    <property type="entry name" value="TNT"/>
</dbReference>
<accession>A0A380IFT0</accession>